<dbReference type="CDD" id="cd08045">
    <property type="entry name" value="HFD_TAF4"/>
    <property type="match status" value="1"/>
</dbReference>
<feature type="region of interest" description="Disordered" evidence="9">
    <location>
        <begin position="725"/>
        <end position="812"/>
    </location>
</feature>
<evidence type="ECO:0000256" key="4">
    <source>
        <dbReference type="ARBA" id="ARBA00023015"/>
    </source>
</evidence>
<feature type="compositionally biased region" description="Low complexity" evidence="9">
    <location>
        <begin position="868"/>
        <end position="882"/>
    </location>
</feature>
<feature type="compositionally biased region" description="Polar residues" evidence="9">
    <location>
        <begin position="253"/>
        <end position="263"/>
    </location>
</feature>
<feature type="compositionally biased region" description="Low complexity" evidence="9">
    <location>
        <begin position="264"/>
        <end position="320"/>
    </location>
</feature>
<feature type="compositionally biased region" description="Polar residues" evidence="9">
    <location>
        <begin position="842"/>
        <end position="852"/>
    </location>
</feature>
<evidence type="ECO:0000256" key="7">
    <source>
        <dbReference type="ARBA" id="ARBA00025346"/>
    </source>
</evidence>
<dbReference type="RefSeq" id="XP_040743683.1">
    <property type="nucleotide sequence ID" value="XM_040883541.1"/>
</dbReference>
<dbReference type="Gene3D" id="1.10.20.10">
    <property type="entry name" value="Histone, subunit A"/>
    <property type="match status" value="1"/>
</dbReference>
<feature type="region of interest" description="Disordered" evidence="9">
    <location>
        <begin position="1"/>
        <end position="20"/>
    </location>
</feature>
<feature type="region of interest" description="Disordered" evidence="9">
    <location>
        <begin position="829"/>
        <end position="853"/>
    </location>
</feature>
<evidence type="ECO:0000313" key="12">
    <source>
        <dbReference type="Proteomes" id="UP000193922"/>
    </source>
</evidence>
<name>A0A1Y1W9H9_9FUNG</name>
<feature type="compositionally biased region" description="Basic and acidic residues" evidence="9">
    <location>
        <begin position="768"/>
        <end position="788"/>
    </location>
</feature>
<feature type="domain" description="Transcription initiation factor TFIID component TAF4 C-terminal" evidence="10">
    <location>
        <begin position="936"/>
        <end position="1122"/>
    </location>
</feature>
<feature type="compositionally biased region" description="Basic and acidic residues" evidence="9">
    <location>
        <begin position="896"/>
        <end position="905"/>
    </location>
</feature>
<keyword evidence="6" id="KW-0539">Nucleus</keyword>
<feature type="region of interest" description="Disordered" evidence="9">
    <location>
        <begin position="1095"/>
        <end position="1184"/>
    </location>
</feature>
<evidence type="ECO:0000256" key="8">
    <source>
        <dbReference type="ARBA" id="ARBA00031747"/>
    </source>
</evidence>
<evidence type="ECO:0000256" key="1">
    <source>
        <dbReference type="ARBA" id="ARBA00004123"/>
    </source>
</evidence>
<feature type="compositionally biased region" description="Basic and acidic residues" evidence="9">
    <location>
        <begin position="1095"/>
        <end position="1122"/>
    </location>
</feature>
<dbReference type="Pfam" id="PF05236">
    <property type="entry name" value="TAF4"/>
    <property type="match status" value="1"/>
</dbReference>
<dbReference type="OrthoDB" id="21060at2759"/>
<comment type="caution">
    <text evidence="11">The sequence shown here is derived from an EMBL/GenBank/DDBJ whole genome shotgun (WGS) entry which is preliminary data.</text>
</comment>
<keyword evidence="5" id="KW-0804">Transcription</keyword>
<evidence type="ECO:0000259" key="10">
    <source>
        <dbReference type="Pfam" id="PF05236"/>
    </source>
</evidence>
<dbReference type="EMBL" id="MCFD01000006">
    <property type="protein sequence ID" value="ORX70045.1"/>
    <property type="molecule type" value="Genomic_DNA"/>
</dbReference>
<feature type="region of interest" description="Disordered" evidence="9">
    <location>
        <begin position="173"/>
        <end position="216"/>
    </location>
</feature>
<dbReference type="GO" id="GO:0046982">
    <property type="term" value="F:protein heterodimerization activity"/>
    <property type="evidence" value="ECO:0007669"/>
    <property type="project" value="InterPro"/>
</dbReference>
<keyword evidence="12" id="KW-1185">Reference proteome</keyword>
<feature type="compositionally biased region" description="Polar residues" evidence="9">
    <location>
        <begin position="8"/>
        <end position="20"/>
    </location>
</feature>
<feature type="region of interest" description="Disordered" evidence="9">
    <location>
        <begin position="868"/>
        <end position="934"/>
    </location>
</feature>
<dbReference type="InterPro" id="IPR007900">
    <property type="entry name" value="TAF4_C"/>
</dbReference>
<comment type="similarity">
    <text evidence="2">Belongs to the TAF4 family.</text>
</comment>
<feature type="compositionally biased region" description="Low complexity" evidence="9">
    <location>
        <begin position="380"/>
        <end position="440"/>
    </location>
</feature>
<dbReference type="Proteomes" id="UP000193922">
    <property type="component" value="Unassembled WGS sequence"/>
</dbReference>
<feature type="region of interest" description="Disordered" evidence="9">
    <location>
        <begin position="232"/>
        <end position="456"/>
    </location>
</feature>
<evidence type="ECO:0000256" key="9">
    <source>
        <dbReference type="SAM" id="MobiDB-lite"/>
    </source>
</evidence>
<feature type="compositionally biased region" description="Low complexity" evidence="9">
    <location>
        <begin position="242"/>
        <end position="252"/>
    </location>
</feature>
<proteinExistence type="inferred from homology"/>
<keyword evidence="4" id="KW-0805">Transcription regulation</keyword>
<accession>A0A1Y1W9H9</accession>
<reference evidence="11 12" key="1">
    <citation type="submission" date="2016-07" db="EMBL/GenBank/DDBJ databases">
        <title>Pervasive Adenine N6-methylation of Active Genes in Fungi.</title>
        <authorList>
            <consortium name="DOE Joint Genome Institute"/>
            <person name="Mondo S.J."/>
            <person name="Dannebaum R.O."/>
            <person name="Kuo R.C."/>
            <person name="Labutti K."/>
            <person name="Haridas S."/>
            <person name="Kuo A."/>
            <person name="Salamov A."/>
            <person name="Ahrendt S.R."/>
            <person name="Lipzen A."/>
            <person name="Sullivan W."/>
            <person name="Andreopoulos W.B."/>
            <person name="Clum A."/>
            <person name="Lindquist E."/>
            <person name="Daum C."/>
            <person name="Ramamoorthy G.K."/>
            <person name="Gryganskyi A."/>
            <person name="Culley D."/>
            <person name="Magnuson J.K."/>
            <person name="James T.Y."/>
            <person name="O'Malley M.A."/>
            <person name="Stajich J.E."/>
            <person name="Spatafora J.W."/>
            <person name="Visel A."/>
            <person name="Grigoriev I.V."/>
        </authorList>
    </citation>
    <scope>NUCLEOTIDE SEQUENCE [LARGE SCALE GENOMIC DNA]</scope>
    <source>
        <strain evidence="11 12">ATCC 12442</strain>
    </source>
</reference>
<feature type="region of interest" description="Disordered" evidence="9">
    <location>
        <begin position="1216"/>
        <end position="1321"/>
    </location>
</feature>
<comment type="function">
    <text evidence="7">Functions as a component of the DNA-binding general transcription factor complex TFIID. Binding of TFIID to a promoter (with or without TATA element) is the initial step in pre-initiation complex (PIC) formation. TFIID plays a key role in the regulation of gene expression by RNA polymerase II through different activities such as transcription activator interaction, core promoter recognition and selectivity, TFIIA and TFIIB interaction, chromatin modification (histone acetylation by TAF1), facilitation of DNA opening and initiation of transcription.</text>
</comment>
<protein>
    <recommendedName>
        <fullName evidence="3">Transcription initiation factor TFIID subunit 4</fullName>
    </recommendedName>
    <alternativeName>
        <fullName evidence="8">TBP-associated factor 4</fullName>
    </alternativeName>
</protein>
<organism evidence="11 12">
    <name type="scientific">Linderina pennispora</name>
    <dbReference type="NCBI Taxonomy" id="61395"/>
    <lineage>
        <taxon>Eukaryota</taxon>
        <taxon>Fungi</taxon>
        <taxon>Fungi incertae sedis</taxon>
        <taxon>Zoopagomycota</taxon>
        <taxon>Kickxellomycotina</taxon>
        <taxon>Kickxellomycetes</taxon>
        <taxon>Kickxellales</taxon>
        <taxon>Kickxellaceae</taxon>
        <taxon>Linderina</taxon>
    </lineage>
</organism>
<feature type="compositionally biased region" description="Low complexity" evidence="9">
    <location>
        <begin position="179"/>
        <end position="194"/>
    </location>
</feature>
<evidence type="ECO:0000256" key="2">
    <source>
        <dbReference type="ARBA" id="ARBA00006178"/>
    </source>
</evidence>
<sequence length="1365" mass="144941">MSGDKQGVNGSNFTSSTSAAESPLLSILSRLDGAGSASSSSLLATGTSQAPLDLSSLLPSSSSLLPSTSDATASSTTALPLDADLDQLMKSLGTTATDTPKVTNDEINKLLDSIGVDLSKSVPMSAASPVAGTDSLLALSRDLGIDLGPSTASLMSPPPPHSTPMPNIGGVRPQVQPNVSASPATPSPHPSVTVNVNQPVRSGPISMPTSPALMGLGGAGVPRAAALNTASTTPMRTPHLNPSSTPSTPSVSGGQAAQRTHQTSSSASVAVQSQRPAQQPQFRPSPARPQRPTAPNTARRPPPGAQQYQQQMQQQQQAMQGGVRPNMSFNSSPSSSPALSATSQGQRSQQRPQMAVPGNRPTMRPRPHHGPAGANRGPRDSASPAGSPRSGSPVNQNRPQQQRPHPQQQQQQQRRMQTPHQQQGRPPHPQQQQHPLARPVGRPPNRPPNAGGASDMTSWLTDVMRSLPADRQERLAELLRGFQTGAIPPQVFLQQAQEMLGARFSDLVAVTQNRTQPRPQAPSQMTQQAQSQMRPVGLVRPQAQMGVGPQNPLGVSISRPGMQMSGPMSSSSPAPMQQAMSGTAISPVLSMHSPDGGQNLQMMQQLLLNRQQQQGNAGQPGMPNMMPLAMQSGIAPTQHPMPQMPIGLNPGVPAQAHNFDDLISRFRTIITFPSIPHQQLTLLSNQLNAYTAALNDRTGPNANIPDEERSKKLMQISSLQSLIVRRQQGQQQPQVKQEHGSTPLASEPGSRAASPKPERKKKGSAGKAKADGEGSKGKKRAADSRRSDSPAPRGSGKRAKTGDAPGPEPNIDTLATQLALAGPLLSLDTVSSISGSRGGANTDLTAGWSANQMGDDLPDVYVDMAATSSSRVASRVPASRTSTMATNDDASDSDDDRNKTRERSSPKPQQARRPREKREKERSGTGGGSGGDMFSIDDVIGYAGVDLREESDVFLHGQMPHSYSDAPMHIDDDTPAVLTYSIDGVDITRERSKPVDFADRNVLEKLIAKACKNAHISAVSSDVAPYLSCALHDRLRTFMELVSAAAYHRTRTQTLPPPPLDPLTRLPLYKITPNLDVKKQLSVLERVDRIREERREQELHDREQRNLIEHQQPEGDAQKDSDAADGGAEGGNVSGGNAAEAVPQSGPSENGEPPRPASAIKRQKKKDDGAETPSYTSKNMPDDLRNKISNLTALRAAGGVRKSWMNAATPAWLANASSAKATPSRMSTRSPQLSAKDDLDGVKASDLHRAQSTTALPTGSSSGKPMPLEISIAGHKRTFSGVDTPGGQEAATPDSTAHVDSPSGFRSQRLPPPLLSHRPTSLSTPLTVTVRDCLFSLEREKLSGVRVGRGSGERVLIQAYNRYFL</sequence>
<evidence type="ECO:0000256" key="6">
    <source>
        <dbReference type="ARBA" id="ARBA00023242"/>
    </source>
</evidence>
<evidence type="ECO:0000256" key="3">
    <source>
        <dbReference type="ARBA" id="ARBA00017306"/>
    </source>
</evidence>
<evidence type="ECO:0000256" key="5">
    <source>
        <dbReference type="ARBA" id="ARBA00023163"/>
    </source>
</evidence>
<feature type="compositionally biased region" description="Low complexity" evidence="9">
    <location>
        <begin position="328"/>
        <end position="343"/>
    </location>
</feature>
<gene>
    <name evidence="11" type="ORF">DL89DRAFT_151344</name>
</gene>
<feature type="compositionally biased region" description="Polar residues" evidence="9">
    <location>
        <begin position="1250"/>
        <end position="1263"/>
    </location>
</feature>
<feature type="compositionally biased region" description="Polar residues" evidence="9">
    <location>
        <begin position="1216"/>
        <end position="1233"/>
    </location>
</feature>
<evidence type="ECO:0000313" key="11">
    <source>
        <dbReference type="EMBL" id="ORX70045.1"/>
    </source>
</evidence>
<dbReference type="InterPro" id="IPR009072">
    <property type="entry name" value="Histone-fold"/>
</dbReference>
<dbReference type="STRING" id="61395.A0A1Y1W9H9"/>
<dbReference type="GO" id="GO:0005669">
    <property type="term" value="C:transcription factor TFIID complex"/>
    <property type="evidence" value="ECO:0007669"/>
    <property type="project" value="InterPro"/>
</dbReference>
<comment type="subcellular location">
    <subcellularLocation>
        <location evidence="1">Nucleus</location>
    </subcellularLocation>
</comment>
<feature type="compositionally biased region" description="Basic and acidic residues" evidence="9">
    <location>
        <begin position="1235"/>
        <end position="1249"/>
    </location>
</feature>
<dbReference type="GeneID" id="63800189"/>
<dbReference type="GO" id="GO:0006352">
    <property type="term" value="P:DNA-templated transcription initiation"/>
    <property type="evidence" value="ECO:0007669"/>
    <property type="project" value="InterPro"/>
</dbReference>